<feature type="compositionally biased region" description="Acidic residues" evidence="4">
    <location>
        <begin position="1647"/>
        <end position="1666"/>
    </location>
</feature>
<reference evidence="8" key="1">
    <citation type="submission" date="2016-04" db="UniProtKB">
        <authorList>
            <consortium name="WormBaseParasite"/>
        </authorList>
    </citation>
    <scope>IDENTIFICATION</scope>
</reference>
<dbReference type="Pfam" id="PF15613">
    <property type="entry name" value="WSD"/>
    <property type="match status" value="1"/>
</dbReference>
<dbReference type="InterPro" id="IPR013136">
    <property type="entry name" value="WSTF_Acf1_Cbp146"/>
</dbReference>
<feature type="region of interest" description="Disordered" evidence="4">
    <location>
        <begin position="969"/>
        <end position="999"/>
    </location>
</feature>
<feature type="region of interest" description="Disordered" evidence="4">
    <location>
        <begin position="1446"/>
        <end position="1532"/>
    </location>
</feature>
<dbReference type="GO" id="GO:0031445">
    <property type="term" value="P:regulation of heterochromatin formation"/>
    <property type="evidence" value="ECO:0007669"/>
    <property type="project" value="TreeGrafter"/>
</dbReference>
<name>A0A0R3T0X8_RODNA</name>
<evidence type="ECO:0000313" key="7">
    <source>
        <dbReference type="Proteomes" id="UP000278807"/>
    </source>
</evidence>
<dbReference type="OrthoDB" id="332390at2759"/>
<accession>A0A0R3T0X8</accession>
<evidence type="ECO:0000256" key="4">
    <source>
        <dbReference type="SAM" id="MobiDB-lite"/>
    </source>
</evidence>
<comment type="subcellular location">
    <subcellularLocation>
        <location evidence="1 3">Nucleus</location>
    </subcellularLocation>
</comment>
<feature type="domain" description="WAC" evidence="5">
    <location>
        <begin position="22"/>
        <end position="130"/>
    </location>
</feature>
<dbReference type="PANTHER" id="PTHR46510:SF1">
    <property type="entry name" value="BROMODOMAIN ADJACENT TO ZINC FINGER DOMAIN PROTEIN 1A"/>
    <property type="match status" value="1"/>
</dbReference>
<dbReference type="GO" id="GO:0045740">
    <property type="term" value="P:positive regulation of DNA replication"/>
    <property type="evidence" value="ECO:0007669"/>
    <property type="project" value="TreeGrafter"/>
</dbReference>
<protein>
    <submittedName>
        <fullName evidence="8">WAC domain-containing protein</fullName>
    </submittedName>
</protein>
<feature type="compositionally biased region" description="Basic residues" evidence="4">
    <location>
        <begin position="1476"/>
        <end position="1485"/>
    </location>
</feature>
<dbReference type="GO" id="GO:0006338">
    <property type="term" value="P:chromatin remodeling"/>
    <property type="evidence" value="ECO:0007669"/>
    <property type="project" value="InterPro"/>
</dbReference>
<feature type="region of interest" description="Disordered" evidence="4">
    <location>
        <begin position="1421"/>
        <end position="1440"/>
    </location>
</feature>
<evidence type="ECO:0000256" key="1">
    <source>
        <dbReference type="ARBA" id="ARBA00004123"/>
    </source>
</evidence>
<dbReference type="STRING" id="102285.A0A0R3T0X8"/>
<dbReference type="EMBL" id="UZAE01000139">
    <property type="protein sequence ID" value="VDN96360.1"/>
    <property type="molecule type" value="Genomic_DNA"/>
</dbReference>
<feature type="compositionally biased region" description="Acidic residues" evidence="4">
    <location>
        <begin position="981"/>
        <end position="990"/>
    </location>
</feature>
<feature type="compositionally biased region" description="Basic residues" evidence="4">
    <location>
        <begin position="1589"/>
        <end position="1598"/>
    </location>
</feature>
<evidence type="ECO:0000259" key="5">
    <source>
        <dbReference type="PROSITE" id="PS51136"/>
    </source>
</evidence>
<dbReference type="WBParaSite" id="HNAJ_0000050001-mRNA-1">
    <property type="protein sequence ID" value="HNAJ_0000050001-mRNA-1"/>
    <property type="gene ID" value="HNAJ_0000050001"/>
</dbReference>
<dbReference type="Proteomes" id="UP000278807">
    <property type="component" value="Unassembled WGS sequence"/>
</dbReference>
<dbReference type="Pfam" id="PF10537">
    <property type="entry name" value="WAC_Acf1_DNA_bd"/>
    <property type="match status" value="1"/>
</dbReference>
<proteinExistence type="predicted"/>
<dbReference type="GO" id="GO:0008623">
    <property type="term" value="C:CHRAC"/>
    <property type="evidence" value="ECO:0007669"/>
    <property type="project" value="TreeGrafter"/>
</dbReference>
<organism evidence="8">
    <name type="scientific">Rodentolepis nana</name>
    <name type="common">Dwarf tapeworm</name>
    <name type="synonym">Hymenolepis nana</name>
    <dbReference type="NCBI Taxonomy" id="102285"/>
    <lineage>
        <taxon>Eukaryota</taxon>
        <taxon>Metazoa</taxon>
        <taxon>Spiralia</taxon>
        <taxon>Lophotrochozoa</taxon>
        <taxon>Platyhelminthes</taxon>
        <taxon>Cestoda</taxon>
        <taxon>Eucestoda</taxon>
        <taxon>Cyclophyllidea</taxon>
        <taxon>Hymenolepididae</taxon>
        <taxon>Rodentolepis</taxon>
    </lineage>
</organism>
<dbReference type="PANTHER" id="PTHR46510">
    <property type="entry name" value="BROMODOMAIN ADJACENT TO ZINC FINGER DOMAIN PROTEIN 1A"/>
    <property type="match status" value="1"/>
</dbReference>
<feature type="region of interest" description="Disordered" evidence="4">
    <location>
        <begin position="1725"/>
        <end position="1754"/>
    </location>
</feature>
<evidence type="ECO:0000313" key="6">
    <source>
        <dbReference type="EMBL" id="VDN96360.1"/>
    </source>
</evidence>
<evidence type="ECO:0000256" key="2">
    <source>
        <dbReference type="ARBA" id="ARBA00023242"/>
    </source>
</evidence>
<gene>
    <name evidence="6" type="ORF">HNAJ_LOCUS501</name>
</gene>
<keyword evidence="2 3" id="KW-0539">Nucleus</keyword>
<dbReference type="PROSITE" id="PS51136">
    <property type="entry name" value="WAC"/>
    <property type="match status" value="1"/>
</dbReference>
<dbReference type="GO" id="GO:0003677">
    <property type="term" value="F:DNA binding"/>
    <property type="evidence" value="ECO:0007669"/>
    <property type="project" value="TreeGrafter"/>
</dbReference>
<feature type="compositionally biased region" description="Polar residues" evidence="4">
    <location>
        <begin position="1424"/>
        <end position="1433"/>
    </location>
</feature>
<reference evidence="6 7" key="2">
    <citation type="submission" date="2018-11" db="EMBL/GenBank/DDBJ databases">
        <authorList>
            <consortium name="Pathogen Informatics"/>
        </authorList>
    </citation>
    <scope>NUCLEOTIDE SEQUENCE [LARGE SCALE GENOMIC DNA]</scope>
</reference>
<feature type="compositionally biased region" description="Low complexity" evidence="4">
    <location>
        <begin position="1486"/>
        <end position="1503"/>
    </location>
</feature>
<keyword evidence="7" id="KW-1185">Reference proteome</keyword>
<feature type="compositionally biased region" description="Polar residues" evidence="4">
    <location>
        <begin position="1738"/>
        <end position="1752"/>
    </location>
</feature>
<dbReference type="InterPro" id="IPR028941">
    <property type="entry name" value="WHIM2_dom"/>
</dbReference>
<feature type="region of interest" description="Disordered" evidence="4">
    <location>
        <begin position="1588"/>
        <end position="1624"/>
    </location>
</feature>
<evidence type="ECO:0000256" key="3">
    <source>
        <dbReference type="PROSITE-ProRule" id="PRU00475"/>
    </source>
</evidence>
<feature type="region of interest" description="Disordered" evidence="4">
    <location>
        <begin position="1642"/>
        <end position="1666"/>
    </location>
</feature>
<dbReference type="GO" id="GO:0000228">
    <property type="term" value="C:nuclear chromosome"/>
    <property type="evidence" value="ECO:0007669"/>
    <property type="project" value="TreeGrafter"/>
</dbReference>
<feature type="compositionally biased region" description="Basic residues" evidence="4">
    <location>
        <begin position="1504"/>
        <end position="1514"/>
    </location>
</feature>
<dbReference type="InterPro" id="IPR047171">
    <property type="entry name" value="BAZ1A"/>
</dbReference>
<evidence type="ECO:0000313" key="8">
    <source>
        <dbReference type="WBParaSite" id="HNAJ_0000050001-mRNA-1"/>
    </source>
</evidence>
<dbReference type="GO" id="GO:0006355">
    <property type="term" value="P:regulation of DNA-templated transcription"/>
    <property type="evidence" value="ECO:0007669"/>
    <property type="project" value="TreeGrafter"/>
</dbReference>
<sequence length="1824" mass="200085">MPLLNGELFVKKQPPADLHPDEEVFFSSITYEVFRDYDEFFERTIQLNSEGWGCSFCGHQNLNYNEAVACEAGDAARLAEIGPPGLCRGLLHIILGAKRRRMNELVDVMLAFASSRYFIGEELCVRSADSNSAAAEIPLDPSVTVQQVILPQPKAQTVSQPRPTMPEAKLIQYAVRQLPTKTNPTPVRTLCVMPYTALQRPPQRYLTRDKIRNFIRQTSKLDNSIFVPRESVMKHFNVYPHGTLKWANFFAGSVLPWSDFVFTRVVTGREGVLTTTHANPAAKKSSAEPVVIKAITNSVEPPIVSQTHNMELQHQMRVDRAELERVWSFLRKRDDLDLSDLVPLPSMTPLSLRSPIPPEHFGDCLRIYEFFHALGGFLHIPLPGVAQSVAKAVDGGMNTSGKTGVIMIENEKVEHPNEQFSWKVLEDILFNQDPSGPFADVLYGLLNAIRRLENEASAKLPPTAEAAAAATVSAIATLEAGLPVASAGTLTGLGCSQEYTTILAETLTSPANARLASIFRATAEATRQCELVGLAPINTPLTSRVERAAAQVNMPLSEVSGWSCGPGPGSAGRSMAVRASALAIALGAISLPPLDRAGLAEALWLHINTAPAKTGGWRGSIWGGTRPLDDPCVDLMRNDKELVDRLRSEPLYGWPLGDRLRLLNCLMDEVLMQPQVRELLDSSSEDIKNLRLNLRGVQAERFRFYGGNSGIANMFYGFSASTLVSTCDHWLTGTPPILRNSTNRPRKKTVEAAKAKIAKEFNEARASVTGTKLTEADLYRMPPIADVCAHLDKEEENLWRSVVRKARRFSIIPLGQDRIYRRYWLVPSLPAVLVENTMEENDTAPPVHIASPTKLISGNSQFLRVRGKQVAPGYGVLGSTPAEAVKNLRKAAMEMRAAAEAEDEHWQNPRILDRDSLVSQLAVDMPTNRDTYTNEEFRALVHPNRRANAQVDADHPVIKQVEELQRNPPKWSVLLPIPASDQDEGEEDDGNPNSHSDDRYAGARRAIDQLEASLNSRGIREAHLRKSISQLKPILISTVAKCPVDILAVSEEERKTAKPKAVKDPQATMVAWLEQAIRGVAMRLGVPFSKLEQGVQDLQTNEEEMKETSKVLDDCAKDVKLNRFLHHLKHFRIRDDEIQNRKEVRRLAQLILALGKAIGSKRLAAPLSSDDRSLRGAKPSNVNLASLDDPNCSSSITLPSQAPVDMPAGNGATTGYRRWVTCVRSATTTAQLHLLLRSLERSARKANKGGRGVPAAIGSYAARFQLPEIRCTACRGLPDEATGTNSRGLNPLTLCGGCACPFHPDCLINSLSRQKSRSSLRNATLASSRGANAPDLDVLDNLSTTYSLMSCHINTTAAARQDTLKGALLLCQRCRRLAAADADEEEIEKYADPLPDEILEVEVPEGGSGDGMEEELGEVKIESDNQSGANSNADENDEIDQVKMETENELEDNYVTISRNDSVTPRRGGRPQVAKRGSHSVRGRSSRGSLSLRRASTSATGHSSSHRGRPAKRPRYLEDYDGGDDFDYGQSNPINSKIERIAKGETVPVAVEHIDESAAPVETAETIVLNAVDDQDVLYEDEVHDISTRRSRGRRRRGGLNPRGGRLSAGSGTPRKRGRPPKRVGATFMLNRTVSSILHASDGPVVIDDDNDSDNAAVGEEEEDADVEMVSEVAKLPQPPPLRQDTLANPIQTQAAAERLLADISSLSAARPLLRCALSKTLQSVELPSPDKEELSPSRKNGFTRRQPTKQQPLLAYDLDSLKDLLTSQSGLPGGPSQIVSQLKMLTQHWITSNRPGSRLHGCALDVSTFLEKKLRELAANSPN</sequence>